<evidence type="ECO:0000256" key="1">
    <source>
        <dbReference type="ARBA" id="ARBA00023016"/>
    </source>
</evidence>
<dbReference type="InterPro" id="IPR029062">
    <property type="entry name" value="Class_I_gatase-like"/>
</dbReference>
<evidence type="ECO:0000256" key="3">
    <source>
        <dbReference type="ARBA" id="ARBA00038493"/>
    </source>
</evidence>
<keyword evidence="1" id="KW-0346">Stress response</keyword>
<dbReference type="RefSeq" id="WP_074708720.1">
    <property type="nucleotide sequence ID" value="NZ_FOHI01000007.1"/>
</dbReference>
<dbReference type="PANTHER" id="PTHR48094:SF11">
    <property type="entry name" value="GLUTATHIONE-INDEPENDENT GLYOXALASE HSP31-RELATED"/>
    <property type="match status" value="1"/>
</dbReference>
<dbReference type="GO" id="GO:0019243">
    <property type="term" value="P:methylglyoxal catabolic process to D-lactate via S-lactoyl-glutathione"/>
    <property type="evidence" value="ECO:0007669"/>
    <property type="project" value="TreeGrafter"/>
</dbReference>
<evidence type="ECO:0000259" key="4">
    <source>
        <dbReference type="Pfam" id="PF01965"/>
    </source>
</evidence>
<dbReference type="Gene3D" id="3.40.50.880">
    <property type="match status" value="1"/>
</dbReference>
<protein>
    <submittedName>
        <fullName evidence="5">Putative intracellular protease/amidase</fullName>
    </submittedName>
</protein>
<dbReference type="PANTHER" id="PTHR48094">
    <property type="entry name" value="PROTEIN/NUCLEIC ACID DEGLYCASE DJ-1-RELATED"/>
    <property type="match status" value="1"/>
</dbReference>
<keyword evidence="5" id="KW-0645">Protease</keyword>
<keyword evidence="5" id="KW-0378">Hydrolase</keyword>
<dbReference type="CDD" id="cd03141">
    <property type="entry name" value="GATase1_Hsp31_like"/>
    <property type="match status" value="1"/>
</dbReference>
<keyword evidence="2" id="KW-0456">Lyase</keyword>
<evidence type="ECO:0000313" key="5">
    <source>
        <dbReference type="EMBL" id="SET50590.1"/>
    </source>
</evidence>
<comment type="similarity">
    <text evidence="3">Belongs to the peptidase C56 family. HSP31-like subfamily.</text>
</comment>
<feature type="domain" description="DJ-1/PfpI" evidence="4">
    <location>
        <begin position="29"/>
        <end position="233"/>
    </location>
</feature>
<dbReference type="GO" id="GO:0008233">
    <property type="term" value="F:peptidase activity"/>
    <property type="evidence" value="ECO:0007669"/>
    <property type="project" value="UniProtKB-KW"/>
</dbReference>
<dbReference type="AlphaFoldDB" id="A0A1I0EZ08"/>
<accession>A0A1I0EZ08</accession>
<dbReference type="InterPro" id="IPR050325">
    <property type="entry name" value="Prot/Nucl_acid_deglycase"/>
</dbReference>
<evidence type="ECO:0000313" key="6">
    <source>
        <dbReference type="Proteomes" id="UP000183339"/>
    </source>
</evidence>
<dbReference type="GO" id="GO:0005737">
    <property type="term" value="C:cytoplasm"/>
    <property type="evidence" value="ECO:0007669"/>
    <property type="project" value="TreeGrafter"/>
</dbReference>
<dbReference type="OrthoDB" id="9792284at2"/>
<proteinExistence type="inferred from homology"/>
<sequence length="250" mass="27514">MIVTNQILIIVTNSDLFEKVGYRTGLWLSELVEFWDIAEEAGYKMDIASPSGGKAPLDPESLLITEMGNAIGLKGSLSRRYEDKAFMSLLDNTLKVSDVDPVAYDAIYMTGGHGVMFDFPKSTSLAKLTARFYESGKIVSAVCHGPCGLLEVKLSDGTYLVSGKDVTGFSWKEEKLANRDEAVPFNLEEELQKRGGRYSKAMMPFSSHVVENGLLITGQNPKSAKNVGQAVVRKLEELKEISPLSKEMFL</sequence>
<dbReference type="InterPro" id="IPR002818">
    <property type="entry name" value="DJ-1/PfpI"/>
</dbReference>
<dbReference type="GO" id="GO:0019172">
    <property type="term" value="F:glyoxalase III activity"/>
    <property type="evidence" value="ECO:0007669"/>
    <property type="project" value="TreeGrafter"/>
</dbReference>
<dbReference type="EMBL" id="FOHI01000007">
    <property type="protein sequence ID" value="SET50590.1"/>
    <property type="molecule type" value="Genomic_DNA"/>
</dbReference>
<gene>
    <name evidence="5" type="ORF">SAMN05216412_107141</name>
</gene>
<reference evidence="5 6" key="1">
    <citation type="submission" date="2016-10" db="EMBL/GenBank/DDBJ databases">
        <authorList>
            <person name="de Groot N.N."/>
        </authorList>
    </citation>
    <scope>NUCLEOTIDE SEQUENCE [LARGE SCALE GENOMIC DNA]</scope>
    <source>
        <strain evidence="5 6">Nl7</strain>
    </source>
</reference>
<dbReference type="Proteomes" id="UP000183339">
    <property type="component" value="Unassembled WGS sequence"/>
</dbReference>
<name>A0A1I0EZ08_9PROT</name>
<dbReference type="SUPFAM" id="SSF52317">
    <property type="entry name" value="Class I glutamine amidotransferase-like"/>
    <property type="match status" value="1"/>
</dbReference>
<dbReference type="GO" id="GO:0006508">
    <property type="term" value="P:proteolysis"/>
    <property type="evidence" value="ECO:0007669"/>
    <property type="project" value="UniProtKB-KW"/>
</dbReference>
<evidence type="ECO:0000256" key="2">
    <source>
        <dbReference type="ARBA" id="ARBA00023239"/>
    </source>
</evidence>
<organism evidence="5 6">
    <name type="scientific">Nitrosospira multiformis</name>
    <dbReference type="NCBI Taxonomy" id="1231"/>
    <lineage>
        <taxon>Bacteria</taxon>
        <taxon>Pseudomonadati</taxon>
        <taxon>Pseudomonadota</taxon>
        <taxon>Betaproteobacteria</taxon>
        <taxon>Nitrosomonadales</taxon>
        <taxon>Nitrosomonadaceae</taxon>
        <taxon>Nitrosospira</taxon>
    </lineage>
</organism>
<dbReference type="Pfam" id="PF01965">
    <property type="entry name" value="DJ-1_PfpI"/>
    <property type="match status" value="1"/>
</dbReference>